<keyword evidence="1" id="KW-0175">Coiled coil</keyword>
<dbReference type="InterPro" id="IPR043136">
    <property type="entry name" value="B30.2/SPRY_sf"/>
</dbReference>
<dbReference type="Proteomes" id="UP000324800">
    <property type="component" value="Unassembled WGS sequence"/>
</dbReference>
<feature type="region of interest" description="Disordered" evidence="2">
    <location>
        <begin position="32"/>
        <end position="66"/>
    </location>
</feature>
<reference evidence="3 4" key="1">
    <citation type="submission" date="2019-03" db="EMBL/GenBank/DDBJ databases">
        <title>Single cell metagenomics reveals metabolic interactions within the superorganism composed of flagellate Streblomastix strix and complex community of Bacteroidetes bacteria on its surface.</title>
        <authorList>
            <person name="Treitli S.C."/>
            <person name="Kolisko M."/>
            <person name="Husnik F."/>
            <person name="Keeling P."/>
            <person name="Hampl V."/>
        </authorList>
    </citation>
    <scope>NUCLEOTIDE SEQUENCE [LARGE SCALE GENOMIC DNA]</scope>
    <source>
        <strain evidence="3">ST1C</strain>
    </source>
</reference>
<accession>A0A5J4V8V5</accession>
<protein>
    <recommendedName>
        <fullName evidence="5">SPRY domain-containing protein</fullName>
    </recommendedName>
</protein>
<evidence type="ECO:0000256" key="2">
    <source>
        <dbReference type="SAM" id="MobiDB-lite"/>
    </source>
</evidence>
<dbReference type="Gene3D" id="2.60.120.920">
    <property type="match status" value="1"/>
</dbReference>
<feature type="coiled-coil region" evidence="1">
    <location>
        <begin position="71"/>
        <end position="98"/>
    </location>
</feature>
<evidence type="ECO:0008006" key="5">
    <source>
        <dbReference type="Google" id="ProtNLM"/>
    </source>
</evidence>
<name>A0A5J4V8V5_9EUKA</name>
<evidence type="ECO:0000313" key="4">
    <source>
        <dbReference type="Proteomes" id="UP000324800"/>
    </source>
</evidence>
<sequence length="281" mass="32302">MNWNFDATQASTTELNQMDIGREKEILRKKIKKKKKKVEKNNPLLCESESEISEADKQTPQKKRTQTFDEIQDKSNRIVEHEHLLATLQQKIDKIQITSAQKLDEIPIQITVQPGSYTKEKNEFTYISTQSEYKTFPINPAVINGIFKCEMKINNLGDIYVGVMKSGLLIPFDRYPGELPYCIIFRQSGPVYQNSAELQGNQQMKDGDQIAIEVNLLTTPRTAHLFINGQQQPVFVSGLPKSVQFWFFLHHFGDSITVLSLKKLNVPNVTKIPDEIKMKWI</sequence>
<comment type="caution">
    <text evidence="3">The sequence shown here is derived from an EMBL/GenBank/DDBJ whole genome shotgun (WGS) entry which is preliminary data.</text>
</comment>
<dbReference type="AlphaFoldDB" id="A0A5J4V8V5"/>
<evidence type="ECO:0000313" key="3">
    <source>
        <dbReference type="EMBL" id="KAA6378929.1"/>
    </source>
</evidence>
<dbReference type="EMBL" id="SNRW01008828">
    <property type="protein sequence ID" value="KAA6378929.1"/>
    <property type="molecule type" value="Genomic_DNA"/>
</dbReference>
<organism evidence="3 4">
    <name type="scientific">Streblomastix strix</name>
    <dbReference type="NCBI Taxonomy" id="222440"/>
    <lineage>
        <taxon>Eukaryota</taxon>
        <taxon>Metamonada</taxon>
        <taxon>Preaxostyla</taxon>
        <taxon>Oxymonadida</taxon>
        <taxon>Streblomastigidae</taxon>
        <taxon>Streblomastix</taxon>
    </lineage>
</organism>
<gene>
    <name evidence="3" type="ORF">EZS28_025543</name>
</gene>
<proteinExistence type="predicted"/>
<evidence type="ECO:0000256" key="1">
    <source>
        <dbReference type="SAM" id="Coils"/>
    </source>
</evidence>